<comment type="subcellular location">
    <subcellularLocation>
        <location evidence="1">Cell membrane</location>
        <topology evidence="1">Multi-pass membrane protein</topology>
    </subcellularLocation>
</comment>
<keyword evidence="8" id="KW-1185">Reference proteome</keyword>
<organism evidence="7 8">
    <name type="scientific">Hyphobacterium lacteum</name>
    <dbReference type="NCBI Taxonomy" id="3116575"/>
    <lineage>
        <taxon>Bacteria</taxon>
        <taxon>Pseudomonadati</taxon>
        <taxon>Pseudomonadota</taxon>
        <taxon>Alphaproteobacteria</taxon>
        <taxon>Maricaulales</taxon>
        <taxon>Maricaulaceae</taxon>
        <taxon>Hyphobacterium</taxon>
    </lineage>
</organism>
<feature type="transmembrane region" description="Helical" evidence="6">
    <location>
        <begin position="41"/>
        <end position="64"/>
    </location>
</feature>
<evidence type="ECO:0000256" key="5">
    <source>
        <dbReference type="ARBA" id="ARBA00023136"/>
    </source>
</evidence>
<name>A0ABU7LRV8_9PROT</name>
<accession>A0ABU7LRV8</accession>
<evidence type="ECO:0000256" key="4">
    <source>
        <dbReference type="ARBA" id="ARBA00022989"/>
    </source>
</evidence>
<comment type="caution">
    <text evidence="7">The sequence shown here is derived from an EMBL/GenBank/DDBJ whole genome shotgun (WGS) entry which is preliminary data.</text>
</comment>
<dbReference type="EMBL" id="JAZDRP010000005">
    <property type="protein sequence ID" value="MEE2526647.1"/>
    <property type="molecule type" value="Genomic_DNA"/>
</dbReference>
<protein>
    <submittedName>
        <fullName evidence="7">LysE family translocator</fullName>
    </submittedName>
</protein>
<feature type="transmembrane region" description="Helical" evidence="6">
    <location>
        <begin position="183"/>
        <end position="201"/>
    </location>
</feature>
<reference evidence="7 8" key="1">
    <citation type="submission" date="2024-01" db="EMBL/GenBank/DDBJ databases">
        <title>Hyphobacterium bacterium isolated from marine sediment.</title>
        <authorList>
            <person name="Zhao S."/>
        </authorList>
    </citation>
    <scope>NUCLEOTIDE SEQUENCE [LARGE SCALE GENOMIC DNA]</scope>
    <source>
        <strain evidence="8">HN65</strain>
    </source>
</reference>
<keyword evidence="3 6" id="KW-0812">Transmembrane</keyword>
<dbReference type="PIRSF" id="PIRSF006324">
    <property type="entry name" value="LeuE"/>
    <property type="match status" value="1"/>
</dbReference>
<evidence type="ECO:0000256" key="1">
    <source>
        <dbReference type="ARBA" id="ARBA00004651"/>
    </source>
</evidence>
<dbReference type="RefSeq" id="WP_330199309.1">
    <property type="nucleotide sequence ID" value="NZ_JAZDRP010000005.1"/>
</dbReference>
<proteinExistence type="predicted"/>
<keyword evidence="5 6" id="KW-0472">Membrane</keyword>
<evidence type="ECO:0000256" key="2">
    <source>
        <dbReference type="ARBA" id="ARBA00022475"/>
    </source>
</evidence>
<dbReference type="PANTHER" id="PTHR30086">
    <property type="entry name" value="ARGININE EXPORTER PROTEIN ARGO"/>
    <property type="match status" value="1"/>
</dbReference>
<dbReference type="InterPro" id="IPR001123">
    <property type="entry name" value="LeuE-type"/>
</dbReference>
<evidence type="ECO:0000256" key="3">
    <source>
        <dbReference type="ARBA" id="ARBA00022692"/>
    </source>
</evidence>
<evidence type="ECO:0000313" key="7">
    <source>
        <dbReference type="EMBL" id="MEE2526647.1"/>
    </source>
</evidence>
<feature type="transmembrane region" description="Helical" evidence="6">
    <location>
        <begin position="142"/>
        <end position="171"/>
    </location>
</feature>
<gene>
    <name evidence="7" type="ORF">V0U79_09730</name>
</gene>
<dbReference type="Pfam" id="PF01810">
    <property type="entry name" value="LysE"/>
    <property type="match status" value="1"/>
</dbReference>
<evidence type="ECO:0000313" key="8">
    <source>
        <dbReference type="Proteomes" id="UP001354971"/>
    </source>
</evidence>
<sequence>MPDLAALLLFFLTVLLMELTPGPNMVWLTIMSASEGRRAGLAATAGIGLGLLTIALASALGLAALVESNPVLFEILRWGGCGFLLFLAWEGWREAGESSAARIGKSSARHAFHGFTINVLNPKAAIFYVSVLPQFIDRDGAIAIQAVFLAILSAIIATFVHLGLVVAASHLHGLIDHPARFRLARRILSVLLAGVALWLLASTAR</sequence>
<dbReference type="Proteomes" id="UP001354971">
    <property type="component" value="Unassembled WGS sequence"/>
</dbReference>
<keyword evidence="4 6" id="KW-1133">Transmembrane helix</keyword>
<dbReference type="PANTHER" id="PTHR30086:SF20">
    <property type="entry name" value="ARGININE EXPORTER PROTEIN ARGO-RELATED"/>
    <property type="match status" value="1"/>
</dbReference>
<evidence type="ECO:0000256" key="6">
    <source>
        <dbReference type="SAM" id="Phobius"/>
    </source>
</evidence>
<keyword evidence="2" id="KW-1003">Cell membrane</keyword>